<dbReference type="OrthoDB" id="416222at2759"/>
<protein>
    <submittedName>
        <fullName evidence="1">Uncharacterized protein</fullName>
    </submittedName>
</protein>
<comment type="caution">
    <text evidence="1">The sequence shown here is derived from an EMBL/GenBank/DDBJ whole genome shotgun (WGS) entry which is preliminary data.</text>
</comment>
<sequence>MLNNHIRFSTHYVQHGLCIDDDDEDGLERTVKPLGCMFVCSRFVASSSQAGQE</sequence>
<name>A0A5B7J443_PORTR</name>
<reference evidence="1 2" key="1">
    <citation type="submission" date="2019-05" db="EMBL/GenBank/DDBJ databases">
        <title>Another draft genome of Portunus trituberculatus and its Hox gene families provides insights of decapod evolution.</title>
        <authorList>
            <person name="Jeong J.-H."/>
            <person name="Song I."/>
            <person name="Kim S."/>
            <person name="Choi T."/>
            <person name="Kim D."/>
            <person name="Ryu S."/>
            <person name="Kim W."/>
        </authorList>
    </citation>
    <scope>NUCLEOTIDE SEQUENCE [LARGE SCALE GENOMIC DNA]</scope>
    <source>
        <tissue evidence="1">Muscle</tissue>
    </source>
</reference>
<gene>
    <name evidence="1" type="ORF">E2C01_084180</name>
</gene>
<dbReference type="Proteomes" id="UP000324222">
    <property type="component" value="Unassembled WGS sequence"/>
</dbReference>
<proteinExistence type="predicted"/>
<evidence type="ECO:0000313" key="1">
    <source>
        <dbReference type="EMBL" id="MPC89243.1"/>
    </source>
</evidence>
<keyword evidence="2" id="KW-1185">Reference proteome</keyword>
<organism evidence="1 2">
    <name type="scientific">Portunus trituberculatus</name>
    <name type="common">Swimming crab</name>
    <name type="synonym">Neptunus trituberculatus</name>
    <dbReference type="NCBI Taxonomy" id="210409"/>
    <lineage>
        <taxon>Eukaryota</taxon>
        <taxon>Metazoa</taxon>
        <taxon>Ecdysozoa</taxon>
        <taxon>Arthropoda</taxon>
        <taxon>Crustacea</taxon>
        <taxon>Multicrustacea</taxon>
        <taxon>Malacostraca</taxon>
        <taxon>Eumalacostraca</taxon>
        <taxon>Eucarida</taxon>
        <taxon>Decapoda</taxon>
        <taxon>Pleocyemata</taxon>
        <taxon>Brachyura</taxon>
        <taxon>Eubrachyura</taxon>
        <taxon>Portunoidea</taxon>
        <taxon>Portunidae</taxon>
        <taxon>Portuninae</taxon>
        <taxon>Portunus</taxon>
    </lineage>
</organism>
<evidence type="ECO:0000313" key="2">
    <source>
        <dbReference type="Proteomes" id="UP000324222"/>
    </source>
</evidence>
<dbReference type="AlphaFoldDB" id="A0A5B7J443"/>
<accession>A0A5B7J443</accession>
<dbReference type="EMBL" id="VSRR010080391">
    <property type="protein sequence ID" value="MPC89243.1"/>
    <property type="molecule type" value="Genomic_DNA"/>
</dbReference>